<gene>
    <name evidence="3" type="ORF">LCGC14_1133100</name>
</gene>
<comment type="caution">
    <text evidence="3">The sequence shown here is derived from an EMBL/GenBank/DDBJ whole genome shotgun (WGS) entry which is preliminary data.</text>
</comment>
<reference evidence="3" key="1">
    <citation type="journal article" date="2015" name="Nature">
        <title>Complex archaea that bridge the gap between prokaryotes and eukaryotes.</title>
        <authorList>
            <person name="Spang A."/>
            <person name="Saw J.H."/>
            <person name="Jorgensen S.L."/>
            <person name="Zaremba-Niedzwiedzka K."/>
            <person name="Martijn J."/>
            <person name="Lind A.E."/>
            <person name="van Eijk R."/>
            <person name="Schleper C."/>
            <person name="Guy L."/>
            <person name="Ettema T.J."/>
        </authorList>
    </citation>
    <scope>NUCLEOTIDE SEQUENCE</scope>
</reference>
<sequence>MNNDMLKDKFVGCMLGTHVGDALGMPVEGYDYKTIEANFGELRQMLDARLGVGTYTDDTEMMIGIAESIIECEGFDGADMADRFINLYNPERGYGQGTVNALSLIKNGVEWNLAGERVFGGGSYGNGSSMRIAPIGAFYYDDPNKLREVAYDSSSITHAHTFGKEGAALQAFAIAKAINLDPSEELDKQSFVSDLIMFVSDEGKIYKAKMQHIKELLGCMPDKAEVVNKLGHDSSAPNSVPTAIYSFVSHSHDFEDSVAYAVSLGGDTDTIGAMTGAISGAYHGKRGIPERWLDVLENGERGRDYIESLAEKLWEIKINIKNKSPL</sequence>
<dbReference type="InterPro" id="IPR050792">
    <property type="entry name" value="ADP-ribosylglycohydrolase"/>
</dbReference>
<proteinExistence type="inferred from homology"/>
<name>A0A0F9Q6B5_9ZZZZ</name>
<accession>A0A0F9Q6B5</accession>
<evidence type="ECO:0000256" key="2">
    <source>
        <dbReference type="ARBA" id="ARBA00022801"/>
    </source>
</evidence>
<dbReference type="InterPro" id="IPR005502">
    <property type="entry name" value="Ribosyl_crysJ1"/>
</dbReference>
<dbReference type="EMBL" id="LAZR01005321">
    <property type="protein sequence ID" value="KKN00908.1"/>
    <property type="molecule type" value="Genomic_DNA"/>
</dbReference>
<dbReference type="PANTHER" id="PTHR16222">
    <property type="entry name" value="ADP-RIBOSYLGLYCOHYDROLASE"/>
    <property type="match status" value="1"/>
</dbReference>
<comment type="similarity">
    <text evidence="1">Belongs to the ADP-ribosylglycohydrolase family.</text>
</comment>
<evidence type="ECO:0008006" key="4">
    <source>
        <dbReference type="Google" id="ProtNLM"/>
    </source>
</evidence>
<keyword evidence="2" id="KW-0378">Hydrolase</keyword>
<dbReference type="SUPFAM" id="SSF101478">
    <property type="entry name" value="ADP-ribosylglycohydrolase"/>
    <property type="match status" value="1"/>
</dbReference>
<dbReference type="AlphaFoldDB" id="A0A0F9Q6B5"/>
<evidence type="ECO:0000313" key="3">
    <source>
        <dbReference type="EMBL" id="KKN00908.1"/>
    </source>
</evidence>
<dbReference type="PANTHER" id="PTHR16222:SF24">
    <property type="entry name" value="ADP-RIBOSYLHYDROLASE ARH3"/>
    <property type="match status" value="1"/>
</dbReference>
<dbReference type="Gene3D" id="1.10.4080.10">
    <property type="entry name" value="ADP-ribosylation/Crystallin J1"/>
    <property type="match status" value="1"/>
</dbReference>
<dbReference type="GO" id="GO:0016787">
    <property type="term" value="F:hydrolase activity"/>
    <property type="evidence" value="ECO:0007669"/>
    <property type="project" value="UniProtKB-KW"/>
</dbReference>
<dbReference type="InterPro" id="IPR036705">
    <property type="entry name" value="Ribosyl_crysJ1_sf"/>
</dbReference>
<protein>
    <recommendedName>
        <fullName evidence="4">ADP-ribosylglycohydrolase</fullName>
    </recommendedName>
</protein>
<organism evidence="3">
    <name type="scientific">marine sediment metagenome</name>
    <dbReference type="NCBI Taxonomy" id="412755"/>
    <lineage>
        <taxon>unclassified sequences</taxon>
        <taxon>metagenomes</taxon>
        <taxon>ecological metagenomes</taxon>
    </lineage>
</organism>
<dbReference type="Pfam" id="PF03747">
    <property type="entry name" value="ADP_ribosyl_GH"/>
    <property type="match status" value="1"/>
</dbReference>
<evidence type="ECO:0000256" key="1">
    <source>
        <dbReference type="ARBA" id="ARBA00010702"/>
    </source>
</evidence>